<comment type="caution">
    <text evidence="2">The sequence shown here is derived from an EMBL/GenBank/DDBJ whole genome shotgun (WGS) entry which is preliminary data.</text>
</comment>
<proteinExistence type="predicted"/>
<name>A0ABT5X6S2_9EURY</name>
<keyword evidence="3" id="KW-1185">Reference proteome</keyword>
<keyword evidence="1" id="KW-0238">DNA-binding</keyword>
<dbReference type="InterPro" id="IPR010998">
    <property type="entry name" value="Integrase_recombinase_N"/>
</dbReference>
<evidence type="ECO:0008006" key="4">
    <source>
        <dbReference type="Google" id="ProtNLM"/>
    </source>
</evidence>
<evidence type="ECO:0000313" key="3">
    <source>
        <dbReference type="Proteomes" id="UP001220010"/>
    </source>
</evidence>
<evidence type="ECO:0000256" key="1">
    <source>
        <dbReference type="ARBA" id="ARBA00023125"/>
    </source>
</evidence>
<reference evidence="2 3" key="1">
    <citation type="submission" date="2023-03" db="EMBL/GenBank/DDBJ databases">
        <title>WGS of Methanotrichaceae archaeon Mx.</title>
        <authorList>
            <person name="Sorokin D.Y."/>
            <person name="Merkel A.Y."/>
        </authorList>
    </citation>
    <scope>NUCLEOTIDE SEQUENCE [LARGE SCALE GENOMIC DNA]</scope>
    <source>
        <strain evidence="2 3">Mx</strain>
    </source>
</reference>
<accession>A0ABT5X6S2</accession>
<dbReference type="Proteomes" id="UP001220010">
    <property type="component" value="Unassembled WGS sequence"/>
</dbReference>
<sequence length="229" mass="26185">MKTIKLVFQEFLNEQQAQLKPRTYRGYEEAISLFEDCLDGYGWNSLNQEEADLYDELYDEGKEFCEIFGPDKITSSEIGEFLDYFMIRKVAASNTLMETVGRVIRKFVRWMGEKGYMDSECYEGAAMAVDELKGDLAKVTELSALIFDYIRESPDVDFEEIEDGYFSVVAIKPGELWVEGYIGQTGLIGPVIVSEEISSICKEGWVISLMLGKVGESWRMIESGFVYQR</sequence>
<evidence type="ECO:0000313" key="2">
    <source>
        <dbReference type="EMBL" id="MDF0590391.1"/>
    </source>
</evidence>
<dbReference type="RefSeq" id="WP_316966141.1">
    <property type="nucleotide sequence ID" value="NZ_JARFPK010000011.1"/>
</dbReference>
<dbReference type="EMBL" id="JARFPK010000011">
    <property type="protein sequence ID" value="MDF0590391.1"/>
    <property type="molecule type" value="Genomic_DNA"/>
</dbReference>
<protein>
    <recommendedName>
        <fullName evidence="4">Core-binding (CB) domain-containing protein</fullName>
    </recommendedName>
</protein>
<dbReference type="Gene3D" id="1.10.150.130">
    <property type="match status" value="1"/>
</dbReference>
<gene>
    <name evidence="2" type="ORF">P0O15_04285</name>
</gene>
<organism evidence="2 3">
    <name type="scientific">Candidatus Methanocrinis natronophilus</name>
    <dbReference type="NCBI Taxonomy" id="3033396"/>
    <lineage>
        <taxon>Archaea</taxon>
        <taxon>Methanobacteriati</taxon>
        <taxon>Methanobacteriota</taxon>
        <taxon>Stenosarchaea group</taxon>
        <taxon>Methanomicrobia</taxon>
        <taxon>Methanotrichales</taxon>
        <taxon>Methanotrichaceae</taxon>
        <taxon>Methanocrinis</taxon>
    </lineage>
</organism>